<feature type="transmembrane region" description="Helical" evidence="1">
    <location>
        <begin position="78"/>
        <end position="96"/>
    </location>
</feature>
<feature type="transmembrane region" description="Helical" evidence="1">
    <location>
        <begin position="44"/>
        <end position="66"/>
    </location>
</feature>
<sequence length="333" mass="37002">MMSSGFHATRKDQGDLNTLRSEDCILTGHTLSMSNLPSPLGPTLGLLELGALFSTVLYGTVLVQTYNYYHAQFKGDNLVAFVCVLETLHTAVLWTYLYSRTVENFGNLDALDQVHWALAIIVPISGLIVFFVESFFAYRIYILSRSPYFPVVCVLGLMVRFGLGIAFAVTAIGYRISVYIVEFKWLVTTALTVGAVVDVAITTALCLVLRRNVTVQPRTKQIVDKLVLWAIETGMLTSVCAIIEVILMQTKDNLLWAFFFFMSAKFYSNSLLASLNGRVLLQLIQHDSTSISRSLALQSMEARSFSGSNQRNLEVHVAMDVETASDPATQHKK</sequence>
<protein>
    <recommendedName>
        <fullName evidence="2">DUF6534 domain-containing protein</fullName>
    </recommendedName>
</protein>
<proteinExistence type="predicted"/>
<feature type="transmembrane region" description="Helical" evidence="1">
    <location>
        <begin position="254"/>
        <end position="275"/>
    </location>
</feature>
<evidence type="ECO:0000313" key="3">
    <source>
        <dbReference type="EMBL" id="KAK7442217.1"/>
    </source>
</evidence>
<evidence type="ECO:0000259" key="2">
    <source>
        <dbReference type="Pfam" id="PF20152"/>
    </source>
</evidence>
<keyword evidence="4" id="KW-1185">Reference proteome</keyword>
<feature type="transmembrane region" description="Helical" evidence="1">
    <location>
        <begin position="227"/>
        <end position="248"/>
    </location>
</feature>
<dbReference type="PANTHER" id="PTHR40465:SF1">
    <property type="entry name" value="DUF6534 DOMAIN-CONTAINING PROTEIN"/>
    <property type="match status" value="1"/>
</dbReference>
<feature type="transmembrane region" description="Helical" evidence="1">
    <location>
        <begin position="185"/>
        <end position="207"/>
    </location>
</feature>
<dbReference type="PANTHER" id="PTHR40465">
    <property type="entry name" value="CHROMOSOME 1, WHOLE GENOME SHOTGUN SEQUENCE"/>
    <property type="match status" value="1"/>
</dbReference>
<reference evidence="3 4" key="1">
    <citation type="submission" date="2024-01" db="EMBL/GenBank/DDBJ databases">
        <title>A draft genome for the cacao thread blight pathogen Marasmiellus scandens.</title>
        <authorList>
            <person name="Baruah I.K."/>
            <person name="Leung J."/>
            <person name="Bukari Y."/>
            <person name="Amoako-Attah I."/>
            <person name="Meinhardt L.W."/>
            <person name="Bailey B.A."/>
            <person name="Cohen S.P."/>
        </authorList>
    </citation>
    <scope>NUCLEOTIDE SEQUENCE [LARGE SCALE GENOMIC DNA]</scope>
    <source>
        <strain evidence="3 4">GH-19</strain>
    </source>
</reference>
<organism evidence="3 4">
    <name type="scientific">Marasmiellus scandens</name>
    <dbReference type="NCBI Taxonomy" id="2682957"/>
    <lineage>
        <taxon>Eukaryota</taxon>
        <taxon>Fungi</taxon>
        <taxon>Dikarya</taxon>
        <taxon>Basidiomycota</taxon>
        <taxon>Agaricomycotina</taxon>
        <taxon>Agaricomycetes</taxon>
        <taxon>Agaricomycetidae</taxon>
        <taxon>Agaricales</taxon>
        <taxon>Marasmiineae</taxon>
        <taxon>Omphalotaceae</taxon>
        <taxon>Marasmiellus</taxon>
    </lineage>
</organism>
<evidence type="ECO:0000313" key="4">
    <source>
        <dbReference type="Proteomes" id="UP001498398"/>
    </source>
</evidence>
<dbReference type="Proteomes" id="UP001498398">
    <property type="component" value="Unassembled WGS sequence"/>
</dbReference>
<feature type="transmembrane region" description="Helical" evidence="1">
    <location>
        <begin position="148"/>
        <end position="173"/>
    </location>
</feature>
<dbReference type="InterPro" id="IPR045339">
    <property type="entry name" value="DUF6534"/>
</dbReference>
<comment type="caution">
    <text evidence="3">The sequence shown here is derived from an EMBL/GenBank/DDBJ whole genome shotgun (WGS) entry which is preliminary data.</text>
</comment>
<keyword evidence="1" id="KW-0472">Membrane</keyword>
<dbReference type="EMBL" id="JBANRG010000059">
    <property type="protein sequence ID" value="KAK7442217.1"/>
    <property type="molecule type" value="Genomic_DNA"/>
</dbReference>
<accession>A0ABR1IX09</accession>
<keyword evidence="1" id="KW-1133">Transmembrane helix</keyword>
<feature type="transmembrane region" description="Helical" evidence="1">
    <location>
        <begin position="116"/>
        <end position="136"/>
    </location>
</feature>
<evidence type="ECO:0000256" key="1">
    <source>
        <dbReference type="SAM" id="Phobius"/>
    </source>
</evidence>
<dbReference type="Pfam" id="PF20152">
    <property type="entry name" value="DUF6534"/>
    <property type="match status" value="1"/>
</dbReference>
<gene>
    <name evidence="3" type="ORF">VKT23_016188</name>
</gene>
<feature type="domain" description="DUF6534" evidence="2">
    <location>
        <begin position="195"/>
        <end position="278"/>
    </location>
</feature>
<name>A0ABR1IX09_9AGAR</name>
<keyword evidence="1" id="KW-0812">Transmembrane</keyword>